<feature type="signal peptide" evidence="1">
    <location>
        <begin position="1"/>
        <end position="24"/>
    </location>
</feature>
<feature type="chain" id="PRO_5005466678" evidence="1">
    <location>
        <begin position="25"/>
        <end position="50"/>
    </location>
</feature>
<dbReference type="EMBL" id="CP012333">
    <property type="protein sequence ID" value="AKU99217.1"/>
    <property type="molecule type" value="Genomic_DNA"/>
</dbReference>
<dbReference type="AlphaFoldDB" id="A0A0K1Q0F5"/>
<keyword evidence="3" id="KW-1185">Reference proteome</keyword>
<proteinExistence type="predicted"/>
<dbReference type="Proteomes" id="UP000064967">
    <property type="component" value="Chromosome"/>
</dbReference>
<dbReference type="STRING" id="1391654.AKJ09_05881"/>
<dbReference type="KEGG" id="llu:AKJ09_05881"/>
<name>A0A0K1Q0F5_9BACT</name>
<organism evidence="2 3">
    <name type="scientific">Labilithrix luteola</name>
    <dbReference type="NCBI Taxonomy" id="1391654"/>
    <lineage>
        <taxon>Bacteria</taxon>
        <taxon>Pseudomonadati</taxon>
        <taxon>Myxococcota</taxon>
        <taxon>Polyangia</taxon>
        <taxon>Polyangiales</taxon>
        <taxon>Labilitrichaceae</taxon>
        <taxon>Labilithrix</taxon>
    </lineage>
</organism>
<keyword evidence="1" id="KW-0732">Signal</keyword>
<sequence length="50" mass="4949">MRLLGSSVAPFLSLALLGAGPLAASCSSSEETSAPCQNVAAADKEAWVIG</sequence>
<dbReference type="PROSITE" id="PS51257">
    <property type="entry name" value="PROKAR_LIPOPROTEIN"/>
    <property type="match status" value="1"/>
</dbReference>
<evidence type="ECO:0000256" key="1">
    <source>
        <dbReference type="SAM" id="SignalP"/>
    </source>
</evidence>
<reference evidence="2 3" key="1">
    <citation type="submission" date="2015-08" db="EMBL/GenBank/DDBJ databases">
        <authorList>
            <person name="Babu N.S."/>
            <person name="Beckwith C.J."/>
            <person name="Beseler K.G."/>
            <person name="Brison A."/>
            <person name="Carone J.V."/>
            <person name="Caskin T.P."/>
            <person name="Diamond M."/>
            <person name="Durham M.E."/>
            <person name="Foxe J.M."/>
            <person name="Go M."/>
            <person name="Henderson B.A."/>
            <person name="Jones I.B."/>
            <person name="McGettigan J.A."/>
            <person name="Micheletti S.J."/>
            <person name="Nasrallah M.E."/>
            <person name="Ortiz D."/>
            <person name="Piller C.R."/>
            <person name="Privatt S.R."/>
            <person name="Schneider S.L."/>
            <person name="Sharp S."/>
            <person name="Smith T.C."/>
            <person name="Stanton J.D."/>
            <person name="Ullery H.E."/>
            <person name="Wilson R.J."/>
            <person name="Serrano M.G."/>
            <person name="Buck G."/>
            <person name="Lee V."/>
            <person name="Wang Y."/>
            <person name="Carvalho R."/>
            <person name="Voegtly L."/>
            <person name="Shi R."/>
            <person name="Duckworth R."/>
            <person name="Johnson A."/>
            <person name="Loviza R."/>
            <person name="Walstead R."/>
            <person name="Shah Z."/>
            <person name="Kiflezghi M."/>
            <person name="Wade K."/>
            <person name="Ball S.L."/>
            <person name="Bradley K.W."/>
            <person name="Asai D.J."/>
            <person name="Bowman C.A."/>
            <person name="Russell D.A."/>
            <person name="Pope W.H."/>
            <person name="Jacobs-Sera D."/>
            <person name="Hendrix R.W."/>
            <person name="Hatfull G.F."/>
        </authorList>
    </citation>
    <scope>NUCLEOTIDE SEQUENCE [LARGE SCALE GENOMIC DNA]</scope>
    <source>
        <strain evidence="2 3">DSM 27648</strain>
    </source>
</reference>
<evidence type="ECO:0000313" key="3">
    <source>
        <dbReference type="Proteomes" id="UP000064967"/>
    </source>
</evidence>
<gene>
    <name evidence="2" type="ORF">AKJ09_05881</name>
</gene>
<evidence type="ECO:0000313" key="2">
    <source>
        <dbReference type="EMBL" id="AKU99217.1"/>
    </source>
</evidence>
<protein>
    <submittedName>
        <fullName evidence="2">Uncharacterized protein</fullName>
    </submittedName>
</protein>
<accession>A0A0K1Q0F5</accession>